<gene>
    <name evidence="3" type="ORF">H9798_02165</name>
</gene>
<dbReference type="InterPro" id="IPR024742">
    <property type="entry name" value="Glycogen_debranch_N"/>
</dbReference>
<sequence>MSRRWVYGKQDWKTFERGQENCYLMTNGLGGFSSMTMIGSAARNDHAFLMACVKAPNNRYNMVHRLAETVEINGRDYAISSQEYADGYREEGWRWLSEFSFKDIPVWNFHVNGVEIRKEAALKQGENTAALCYRITNRTRKNVRFTVTPFYQFAPKGSEPKEEQHFSLKICEDEKKSVPDKREEKLAGEKGSAVCRVTSNGLSLFVMTDGRITGMPETAQKYYYAYDACDGRRERGMAKACHQIELSVKSGCEETLSIIYTMEEGKEDVRTAGQERSATWDSVSGSDIQRMVQDIVEGQEDYREGLEHLSGIQDENARTLVKSADQFLSLRESTGGKTILAGYPFFEDWGRDTMIALPGVCISTRRYEEAESILRTFARYERNGLLPNLFPEGKSEPMYNTADASLLFINCVWLYYKASRKASFVKEMYSVMERIIHAYKEGTDYGVHMDDDGLISAGSGLDQVTWMDVRVGEILPTPRHGKPVEINAYWYNALRIMGEFARLSGVKASDGGKGYDALAEKVKESFTEQFWMEDKHCLKDVISGTEADTQIRCNQIWAVSMPFAMLDEKRERQVVDTVFEKLYTPYGLRTLSSDDREFQPFYGGEMIQRDLAYHQGTVWTYPLGAYYLAYLKVNGCSPKAKQRVKGQLEVMESAMREGCIGQLPEIYDGENPVSSKGCFAQAWSVGEILRVYEALERD</sequence>
<evidence type="ECO:0000259" key="1">
    <source>
        <dbReference type="Pfam" id="PF06202"/>
    </source>
</evidence>
<feature type="domain" description="Glycogen debranching enzyme C-terminal" evidence="1">
    <location>
        <begin position="323"/>
        <end position="690"/>
    </location>
</feature>
<accession>A0A9D2KK05</accession>
<feature type="domain" description="Glycogen debranching enzyme bacterial and archaeal type N-terminal" evidence="2">
    <location>
        <begin position="23"/>
        <end position="252"/>
    </location>
</feature>
<dbReference type="InterPro" id="IPR010401">
    <property type="entry name" value="AGL/Gdb1"/>
</dbReference>
<dbReference type="PANTHER" id="PTHR10569">
    <property type="entry name" value="GLYCOGEN DEBRANCHING ENZYME"/>
    <property type="match status" value="1"/>
</dbReference>
<reference evidence="3" key="2">
    <citation type="submission" date="2021-04" db="EMBL/GenBank/DDBJ databases">
        <authorList>
            <person name="Gilroy R."/>
        </authorList>
    </citation>
    <scope>NUCLEOTIDE SEQUENCE</scope>
    <source>
        <strain evidence="3">ChiSjej2B20-11307</strain>
    </source>
</reference>
<evidence type="ECO:0000313" key="4">
    <source>
        <dbReference type="Proteomes" id="UP000824223"/>
    </source>
</evidence>
<comment type="caution">
    <text evidence="3">The sequence shown here is derived from an EMBL/GenBank/DDBJ whole genome shotgun (WGS) entry which is preliminary data.</text>
</comment>
<dbReference type="InterPro" id="IPR032790">
    <property type="entry name" value="GDE_C"/>
</dbReference>
<protein>
    <submittedName>
        <fullName evidence="3">Amylo-alpha-1,6-glucosidase</fullName>
    </submittedName>
</protein>
<dbReference type="GO" id="GO:0005980">
    <property type="term" value="P:glycogen catabolic process"/>
    <property type="evidence" value="ECO:0007669"/>
    <property type="project" value="InterPro"/>
</dbReference>
<dbReference type="AlphaFoldDB" id="A0A9D2KK05"/>
<dbReference type="InterPro" id="IPR008928">
    <property type="entry name" value="6-hairpin_glycosidase_sf"/>
</dbReference>
<dbReference type="Pfam" id="PF12439">
    <property type="entry name" value="GDE_N"/>
    <property type="match status" value="1"/>
</dbReference>
<dbReference type="EMBL" id="DXAK01000008">
    <property type="protein sequence ID" value="HJA05943.1"/>
    <property type="molecule type" value="Genomic_DNA"/>
</dbReference>
<dbReference type="GO" id="GO:0004135">
    <property type="term" value="F:amylo-alpha-1,6-glucosidase activity"/>
    <property type="evidence" value="ECO:0007669"/>
    <property type="project" value="InterPro"/>
</dbReference>
<dbReference type="SUPFAM" id="SSF48208">
    <property type="entry name" value="Six-hairpin glycosidases"/>
    <property type="match status" value="1"/>
</dbReference>
<organism evidence="3 4">
    <name type="scientific">Candidatus Mediterraneibacter pullicola</name>
    <dbReference type="NCBI Taxonomy" id="2838682"/>
    <lineage>
        <taxon>Bacteria</taxon>
        <taxon>Bacillati</taxon>
        <taxon>Bacillota</taxon>
        <taxon>Clostridia</taxon>
        <taxon>Lachnospirales</taxon>
        <taxon>Lachnospiraceae</taxon>
        <taxon>Mediterraneibacter</taxon>
    </lineage>
</organism>
<dbReference type="Gene3D" id="1.50.10.10">
    <property type="match status" value="1"/>
</dbReference>
<dbReference type="Pfam" id="PF06202">
    <property type="entry name" value="GDE_C"/>
    <property type="match status" value="1"/>
</dbReference>
<reference evidence="3" key="1">
    <citation type="journal article" date="2021" name="PeerJ">
        <title>Extensive microbial diversity within the chicken gut microbiome revealed by metagenomics and culture.</title>
        <authorList>
            <person name="Gilroy R."/>
            <person name="Ravi A."/>
            <person name="Getino M."/>
            <person name="Pursley I."/>
            <person name="Horton D.L."/>
            <person name="Alikhan N.F."/>
            <person name="Baker D."/>
            <person name="Gharbi K."/>
            <person name="Hall N."/>
            <person name="Watson M."/>
            <person name="Adriaenssens E.M."/>
            <person name="Foster-Nyarko E."/>
            <person name="Jarju S."/>
            <person name="Secka A."/>
            <person name="Antonio M."/>
            <person name="Oren A."/>
            <person name="Chaudhuri R.R."/>
            <person name="La Ragione R."/>
            <person name="Hildebrand F."/>
            <person name="Pallen M.J."/>
        </authorList>
    </citation>
    <scope>NUCLEOTIDE SEQUENCE</scope>
    <source>
        <strain evidence="3">ChiSjej2B20-11307</strain>
    </source>
</reference>
<dbReference type="Proteomes" id="UP000824223">
    <property type="component" value="Unassembled WGS sequence"/>
</dbReference>
<proteinExistence type="predicted"/>
<evidence type="ECO:0000313" key="3">
    <source>
        <dbReference type="EMBL" id="HJA05943.1"/>
    </source>
</evidence>
<evidence type="ECO:0000259" key="2">
    <source>
        <dbReference type="Pfam" id="PF12439"/>
    </source>
</evidence>
<name>A0A9D2KK05_9FIRM</name>
<dbReference type="InterPro" id="IPR012341">
    <property type="entry name" value="6hp_glycosidase-like_sf"/>
</dbReference>
<dbReference type="GO" id="GO:0004134">
    <property type="term" value="F:4-alpha-glucanotransferase activity"/>
    <property type="evidence" value="ECO:0007669"/>
    <property type="project" value="InterPro"/>
</dbReference>
<dbReference type="PANTHER" id="PTHR10569:SF2">
    <property type="entry name" value="GLYCOGEN DEBRANCHING ENZYME"/>
    <property type="match status" value="1"/>
</dbReference>